<dbReference type="Pfam" id="PF00905">
    <property type="entry name" value="Transpeptidase"/>
    <property type="match status" value="1"/>
</dbReference>
<dbReference type="GO" id="GO:0030288">
    <property type="term" value="C:outer membrane-bounded periplasmic space"/>
    <property type="evidence" value="ECO:0007669"/>
    <property type="project" value="TreeGrafter"/>
</dbReference>
<feature type="non-terminal residue" evidence="10">
    <location>
        <position position="1"/>
    </location>
</feature>
<dbReference type="InterPro" id="IPR012338">
    <property type="entry name" value="Beta-lactam/transpept-like"/>
</dbReference>
<protein>
    <recommendedName>
        <fullName evidence="9">Penicillin-binding protein transpeptidase domain-containing protein</fullName>
    </recommendedName>
</protein>
<evidence type="ECO:0000256" key="5">
    <source>
        <dbReference type="ARBA" id="ARBA00022984"/>
    </source>
</evidence>
<dbReference type="GO" id="GO:0009252">
    <property type="term" value="P:peptidoglycan biosynthetic process"/>
    <property type="evidence" value="ECO:0007669"/>
    <property type="project" value="UniProtKB-KW"/>
</dbReference>
<keyword evidence="5" id="KW-0573">Peptidoglycan synthesis</keyword>
<keyword evidence="6" id="KW-1133">Transmembrane helix</keyword>
<dbReference type="GO" id="GO:0008955">
    <property type="term" value="F:peptidoglycan glycosyltransferase activity"/>
    <property type="evidence" value="ECO:0007669"/>
    <property type="project" value="TreeGrafter"/>
</dbReference>
<feature type="domain" description="Penicillin-binding protein transpeptidase" evidence="9">
    <location>
        <begin position="7"/>
        <end position="85"/>
    </location>
</feature>
<dbReference type="GO" id="GO:0071555">
    <property type="term" value="P:cell wall organization"/>
    <property type="evidence" value="ECO:0007669"/>
    <property type="project" value="UniProtKB-KW"/>
</dbReference>
<dbReference type="RefSeq" id="WP_281023746.1">
    <property type="nucleotide sequence ID" value="NZ_NPEX01000897.1"/>
</dbReference>
<organism evidence="10 11">
    <name type="scientific">Rhodoplanes roseus</name>
    <dbReference type="NCBI Taxonomy" id="29409"/>
    <lineage>
        <taxon>Bacteria</taxon>
        <taxon>Pseudomonadati</taxon>
        <taxon>Pseudomonadota</taxon>
        <taxon>Alphaproteobacteria</taxon>
        <taxon>Hyphomicrobiales</taxon>
        <taxon>Nitrobacteraceae</taxon>
        <taxon>Rhodoplanes</taxon>
    </lineage>
</organism>
<keyword evidence="7" id="KW-0472">Membrane</keyword>
<sequence>LVGGFSFDQSKFNRATQAYRQPGSSFKPFVYATALDNGYTPSSVVMDAPIEIKAGDKIWRPQNYSNKYYGPSTLRIGIEHSRNVMT</sequence>
<gene>
    <name evidence="10" type="ORF">CH341_32630</name>
</gene>
<reference evidence="10 11" key="1">
    <citation type="submission" date="2017-07" db="EMBL/GenBank/DDBJ databases">
        <title>Draft Genome Sequences of Select Purple Nonsulfur Bacteria.</title>
        <authorList>
            <person name="Lasarre B."/>
            <person name="Mckinlay J.B."/>
        </authorList>
    </citation>
    <scope>NUCLEOTIDE SEQUENCE [LARGE SCALE GENOMIC DNA]</scope>
    <source>
        <strain evidence="10 11">DSM 5909</strain>
    </source>
</reference>
<comment type="caution">
    <text evidence="10">The sequence shown here is derived from an EMBL/GenBank/DDBJ whole genome shotgun (WGS) entry which is preliminary data.</text>
</comment>
<dbReference type="AlphaFoldDB" id="A0A327K111"/>
<dbReference type="EMBL" id="NPEX01000897">
    <property type="protein sequence ID" value="RAI31523.1"/>
    <property type="molecule type" value="Genomic_DNA"/>
</dbReference>
<proteinExistence type="predicted"/>
<dbReference type="PANTHER" id="PTHR32282:SF27">
    <property type="entry name" value="PENICILLIN-BINDING PROTEIN 1A"/>
    <property type="match status" value="1"/>
</dbReference>
<dbReference type="Proteomes" id="UP000249130">
    <property type="component" value="Unassembled WGS sequence"/>
</dbReference>
<dbReference type="InterPro" id="IPR050396">
    <property type="entry name" value="Glycosyltr_51/Transpeptidase"/>
</dbReference>
<dbReference type="GO" id="GO:0008360">
    <property type="term" value="P:regulation of cell shape"/>
    <property type="evidence" value="ECO:0007669"/>
    <property type="project" value="UniProtKB-KW"/>
</dbReference>
<dbReference type="GO" id="GO:0008658">
    <property type="term" value="F:penicillin binding"/>
    <property type="evidence" value="ECO:0007669"/>
    <property type="project" value="InterPro"/>
</dbReference>
<dbReference type="SUPFAM" id="SSF56601">
    <property type="entry name" value="beta-lactamase/transpeptidase-like"/>
    <property type="match status" value="1"/>
</dbReference>
<dbReference type="InterPro" id="IPR001460">
    <property type="entry name" value="PCN-bd_Tpept"/>
</dbReference>
<evidence type="ECO:0000313" key="10">
    <source>
        <dbReference type="EMBL" id="RAI31523.1"/>
    </source>
</evidence>
<accession>A0A327K111</accession>
<evidence type="ECO:0000256" key="1">
    <source>
        <dbReference type="ARBA" id="ARBA00022676"/>
    </source>
</evidence>
<keyword evidence="8" id="KW-0961">Cell wall biogenesis/degradation</keyword>
<evidence type="ECO:0000256" key="6">
    <source>
        <dbReference type="ARBA" id="ARBA00022989"/>
    </source>
</evidence>
<feature type="non-terminal residue" evidence="10">
    <location>
        <position position="86"/>
    </location>
</feature>
<keyword evidence="2" id="KW-0808">Transferase</keyword>
<evidence type="ECO:0000256" key="3">
    <source>
        <dbReference type="ARBA" id="ARBA00022692"/>
    </source>
</evidence>
<dbReference type="PANTHER" id="PTHR32282">
    <property type="entry name" value="BINDING PROTEIN TRANSPEPTIDASE, PUTATIVE-RELATED"/>
    <property type="match status" value="1"/>
</dbReference>
<evidence type="ECO:0000259" key="9">
    <source>
        <dbReference type="Pfam" id="PF00905"/>
    </source>
</evidence>
<evidence type="ECO:0000256" key="4">
    <source>
        <dbReference type="ARBA" id="ARBA00022960"/>
    </source>
</evidence>
<keyword evidence="1" id="KW-0328">Glycosyltransferase</keyword>
<dbReference type="Gene3D" id="3.40.710.10">
    <property type="entry name" value="DD-peptidase/beta-lactamase superfamily"/>
    <property type="match status" value="1"/>
</dbReference>
<evidence type="ECO:0000313" key="11">
    <source>
        <dbReference type="Proteomes" id="UP000249130"/>
    </source>
</evidence>
<keyword evidence="3" id="KW-0812">Transmembrane</keyword>
<evidence type="ECO:0000256" key="8">
    <source>
        <dbReference type="ARBA" id="ARBA00023316"/>
    </source>
</evidence>
<evidence type="ECO:0000256" key="2">
    <source>
        <dbReference type="ARBA" id="ARBA00022679"/>
    </source>
</evidence>
<keyword evidence="4" id="KW-0133">Cell shape</keyword>
<evidence type="ECO:0000256" key="7">
    <source>
        <dbReference type="ARBA" id="ARBA00023136"/>
    </source>
</evidence>
<name>A0A327K111_9BRAD</name>
<keyword evidence="11" id="KW-1185">Reference proteome</keyword>